<dbReference type="EnsemblProtists" id="EOD34043">
    <property type="protein sequence ID" value="EOD34043"/>
    <property type="gene ID" value="EMIHUDRAFT_46555"/>
</dbReference>
<dbReference type="AlphaFoldDB" id="A0A0D3KE58"/>
<evidence type="ECO:0008006" key="3">
    <source>
        <dbReference type="Google" id="ProtNLM"/>
    </source>
</evidence>
<evidence type="ECO:0000313" key="2">
    <source>
        <dbReference type="Proteomes" id="UP000013827"/>
    </source>
</evidence>
<dbReference type="GeneID" id="17279313"/>
<dbReference type="Proteomes" id="UP000013827">
    <property type="component" value="Unassembled WGS sequence"/>
</dbReference>
<evidence type="ECO:0000313" key="1">
    <source>
        <dbReference type="EnsemblProtists" id="EOD34043"/>
    </source>
</evidence>
<dbReference type="Pfam" id="PF18143">
    <property type="entry name" value="HAD_SAK_2"/>
    <property type="match status" value="1"/>
</dbReference>
<dbReference type="KEGG" id="ehx:EMIHUDRAFT_46555"/>
<dbReference type="PaxDb" id="2903-EOD34043"/>
<name>A0A0D3KE58_EMIH1</name>
<accession>A0A0D3KE58</accession>
<sequence length="136" mass="14670">RLIFLDVDGVLHDAAPASDAEMFCWLPLLAEIIERTGAGVVLSSSWREWPKAVASVSAALVTRGLPPLLGCTPSLLFKGRDAEIGAWLLANEASLAPGCRWIAIDDMLMPTLQAHLVRTRPSGLRETDVLKAVDLL</sequence>
<keyword evidence="2" id="KW-1185">Reference proteome</keyword>
<reference evidence="2" key="1">
    <citation type="journal article" date="2013" name="Nature">
        <title>Pan genome of the phytoplankton Emiliania underpins its global distribution.</title>
        <authorList>
            <person name="Read B.A."/>
            <person name="Kegel J."/>
            <person name="Klute M.J."/>
            <person name="Kuo A."/>
            <person name="Lefebvre S.C."/>
            <person name="Maumus F."/>
            <person name="Mayer C."/>
            <person name="Miller J."/>
            <person name="Monier A."/>
            <person name="Salamov A."/>
            <person name="Young J."/>
            <person name="Aguilar M."/>
            <person name="Claverie J.M."/>
            <person name="Frickenhaus S."/>
            <person name="Gonzalez K."/>
            <person name="Herman E.K."/>
            <person name="Lin Y.C."/>
            <person name="Napier J."/>
            <person name="Ogata H."/>
            <person name="Sarno A.F."/>
            <person name="Shmutz J."/>
            <person name="Schroeder D."/>
            <person name="de Vargas C."/>
            <person name="Verret F."/>
            <person name="von Dassow P."/>
            <person name="Valentin K."/>
            <person name="Van de Peer Y."/>
            <person name="Wheeler G."/>
            <person name="Dacks J.B."/>
            <person name="Delwiche C.F."/>
            <person name="Dyhrman S.T."/>
            <person name="Glockner G."/>
            <person name="John U."/>
            <person name="Richards T."/>
            <person name="Worden A.Z."/>
            <person name="Zhang X."/>
            <person name="Grigoriev I.V."/>
            <person name="Allen A.E."/>
            <person name="Bidle K."/>
            <person name="Borodovsky M."/>
            <person name="Bowler C."/>
            <person name="Brownlee C."/>
            <person name="Cock J.M."/>
            <person name="Elias M."/>
            <person name="Gladyshev V.N."/>
            <person name="Groth M."/>
            <person name="Guda C."/>
            <person name="Hadaegh A."/>
            <person name="Iglesias-Rodriguez M.D."/>
            <person name="Jenkins J."/>
            <person name="Jones B.M."/>
            <person name="Lawson T."/>
            <person name="Leese F."/>
            <person name="Lindquist E."/>
            <person name="Lobanov A."/>
            <person name="Lomsadze A."/>
            <person name="Malik S.B."/>
            <person name="Marsh M.E."/>
            <person name="Mackinder L."/>
            <person name="Mock T."/>
            <person name="Mueller-Roeber B."/>
            <person name="Pagarete A."/>
            <person name="Parker M."/>
            <person name="Probert I."/>
            <person name="Quesneville H."/>
            <person name="Raines C."/>
            <person name="Rensing S.A."/>
            <person name="Riano-Pachon D.M."/>
            <person name="Richier S."/>
            <person name="Rokitta S."/>
            <person name="Shiraiwa Y."/>
            <person name="Soanes D.M."/>
            <person name="van der Giezen M."/>
            <person name="Wahlund T.M."/>
            <person name="Williams B."/>
            <person name="Wilson W."/>
            <person name="Wolfe G."/>
            <person name="Wurch L.L."/>
        </authorList>
    </citation>
    <scope>NUCLEOTIDE SEQUENCE</scope>
</reference>
<reference evidence="1" key="2">
    <citation type="submission" date="2024-10" db="UniProtKB">
        <authorList>
            <consortium name="EnsemblProtists"/>
        </authorList>
    </citation>
    <scope>IDENTIFICATION</scope>
</reference>
<dbReference type="HOGENOM" id="CLU_129016_0_0_1"/>
<protein>
    <recommendedName>
        <fullName evidence="3">HAD family hydrolase</fullName>
    </recommendedName>
</protein>
<proteinExistence type="predicted"/>
<dbReference type="RefSeq" id="XP_005786472.1">
    <property type="nucleotide sequence ID" value="XM_005786415.1"/>
</dbReference>
<organism evidence="1 2">
    <name type="scientific">Emiliania huxleyi (strain CCMP1516)</name>
    <dbReference type="NCBI Taxonomy" id="280463"/>
    <lineage>
        <taxon>Eukaryota</taxon>
        <taxon>Haptista</taxon>
        <taxon>Haptophyta</taxon>
        <taxon>Prymnesiophyceae</taxon>
        <taxon>Isochrysidales</taxon>
        <taxon>Noelaerhabdaceae</taxon>
        <taxon>Emiliania</taxon>
    </lineage>
</organism>